<evidence type="ECO:0000256" key="9">
    <source>
        <dbReference type="SAM" id="Phobius"/>
    </source>
</evidence>
<dbReference type="AlphaFoldDB" id="A0A1D2VMC0"/>
<dbReference type="GO" id="GO:0005743">
    <property type="term" value="C:mitochondrial inner membrane"/>
    <property type="evidence" value="ECO:0007669"/>
    <property type="project" value="UniProtKB-SubCell"/>
</dbReference>
<feature type="transmembrane region" description="Helical" evidence="9">
    <location>
        <begin position="24"/>
        <end position="42"/>
    </location>
</feature>
<evidence type="ECO:0000256" key="5">
    <source>
        <dbReference type="ARBA" id="ARBA00022792"/>
    </source>
</evidence>
<evidence type="ECO:0000256" key="7">
    <source>
        <dbReference type="ARBA" id="ARBA00023128"/>
    </source>
</evidence>
<evidence type="ECO:0000256" key="4">
    <source>
        <dbReference type="ARBA" id="ARBA00022692"/>
    </source>
</evidence>
<dbReference type="Proteomes" id="UP000095038">
    <property type="component" value="Unassembled WGS sequence"/>
</dbReference>
<sequence>AFDSVRIDDFKVNNLVKLPCFRDAGIVGFSSMGVIGVVIFLFSKNPKKAVNWSVGSGLLGSTVGWEQCRAQRRRDLEHIRLAKEVVAKKEKPMMNRKP</sequence>
<keyword evidence="11" id="KW-1185">Reference proteome</keyword>
<proteinExistence type="inferred from homology"/>
<evidence type="ECO:0000256" key="8">
    <source>
        <dbReference type="ARBA" id="ARBA00023136"/>
    </source>
</evidence>
<dbReference type="RefSeq" id="XP_020049059.1">
    <property type="nucleotide sequence ID" value="XM_020189871.1"/>
</dbReference>
<dbReference type="InParanoid" id="A0A1D2VMC0"/>
<evidence type="ECO:0000313" key="11">
    <source>
        <dbReference type="Proteomes" id="UP000095038"/>
    </source>
</evidence>
<keyword evidence="8 9" id="KW-0472">Membrane</keyword>
<dbReference type="GO" id="GO:0033617">
    <property type="term" value="P:mitochondrial respiratory chain complex IV assembly"/>
    <property type="evidence" value="ECO:0007669"/>
    <property type="project" value="InterPro"/>
</dbReference>
<dbReference type="Pfam" id="PF12597">
    <property type="entry name" value="Cox20"/>
    <property type="match status" value="1"/>
</dbReference>
<dbReference type="OrthoDB" id="14603at2759"/>
<dbReference type="InterPro" id="IPR022533">
    <property type="entry name" value="Cox20"/>
</dbReference>
<keyword evidence="7" id="KW-0496">Mitochondrion</keyword>
<organism evidence="10 11">
    <name type="scientific">Ascoidea rubescens DSM 1968</name>
    <dbReference type="NCBI Taxonomy" id="1344418"/>
    <lineage>
        <taxon>Eukaryota</taxon>
        <taxon>Fungi</taxon>
        <taxon>Dikarya</taxon>
        <taxon>Ascomycota</taxon>
        <taxon>Saccharomycotina</taxon>
        <taxon>Saccharomycetes</taxon>
        <taxon>Ascoideaceae</taxon>
        <taxon>Ascoidea</taxon>
    </lineage>
</organism>
<keyword evidence="6 9" id="KW-1133">Transmembrane helix</keyword>
<comment type="subcellular location">
    <subcellularLocation>
        <location evidence="1">Mitochondrion inner membrane</location>
    </subcellularLocation>
</comment>
<dbReference type="EMBL" id="KV454476">
    <property type="protein sequence ID" value="ODV62752.1"/>
    <property type="molecule type" value="Genomic_DNA"/>
</dbReference>
<accession>A0A1D2VMC0</accession>
<gene>
    <name evidence="10" type="ORF">ASCRUDRAFT_24893</name>
</gene>
<protein>
    <recommendedName>
        <fullName evidence="3">Cytochrome c oxidase assembly protein COX20, mitochondrial</fullName>
    </recommendedName>
</protein>
<evidence type="ECO:0000256" key="1">
    <source>
        <dbReference type="ARBA" id="ARBA00004273"/>
    </source>
</evidence>
<dbReference type="PANTHER" id="PTHR31586">
    <property type="entry name" value="CYTOCHROME C OXIDASE PROTEIN 20"/>
    <property type="match status" value="1"/>
</dbReference>
<evidence type="ECO:0000256" key="2">
    <source>
        <dbReference type="ARBA" id="ARBA00009575"/>
    </source>
</evidence>
<evidence type="ECO:0000256" key="6">
    <source>
        <dbReference type="ARBA" id="ARBA00022989"/>
    </source>
</evidence>
<feature type="non-terminal residue" evidence="10">
    <location>
        <position position="98"/>
    </location>
</feature>
<dbReference type="GeneID" id="30963507"/>
<keyword evidence="4 9" id="KW-0812">Transmembrane</keyword>
<feature type="non-terminal residue" evidence="10">
    <location>
        <position position="1"/>
    </location>
</feature>
<reference evidence="11" key="1">
    <citation type="submission" date="2016-05" db="EMBL/GenBank/DDBJ databases">
        <title>Comparative genomics of biotechnologically important yeasts.</title>
        <authorList>
            <consortium name="DOE Joint Genome Institute"/>
            <person name="Riley R."/>
            <person name="Haridas S."/>
            <person name="Wolfe K.H."/>
            <person name="Lopes M.R."/>
            <person name="Hittinger C.T."/>
            <person name="Goker M."/>
            <person name="Salamov A."/>
            <person name="Wisecaver J."/>
            <person name="Long T.M."/>
            <person name="Aerts A.L."/>
            <person name="Barry K."/>
            <person name="Choi C."/>
            <person name="Clum A."/>
            <person name="Coughlan A.Y."/>
            <person name="Deshpande S."/>
            <person name="Douglass A.P."/>
            <person name="Hanson S.J."/>
            <person name="Klenk H.-P."/>
            <person name="Labutti K."/>
            <person name="Lapidus A."/>
            <person name="Lindquist E."/>
            <person name="Lipzen A."/>
            <person name="Meier-Kolthoff J.P."/>
            <person name="Ohm R.A."/>
            <person name="Otillar R.P."/>
            <person name="Pangilinan J."/>
            <person name="Peng Y."/>
            <person name="Rokas A."/>
            <person name="Rosa C.A."/>
            <person name="Scheuner C."/>
            <person name="Sibirny A.A."/>
            <person name="Slot J.C."/>
            <person name="Stielow J.B."/>
            <person name="Sun H."/>
            <person name="Kurtzman C.P."/>
            <person name="Blackwell M."/>
            <person name="Grigoriev I.V."/>
            <person name="Jeffries T.W."/>
        </authorList>
    </citation>
    <scope>NUCLEOTIDE SEQUENCE [LARGE SCALE GENOMIC DNA]</scope>
    <source>
        <strain evidence="11">DSM 1968</strain>
    </source>
</reference>
<dbReference type="PANTHER" id="PTHR31586:SF1">
    <property type="entry name" value="CYTOCHROME C OXIDASE ASSEMBLY PROTEIN COX20, MITOCHONDRIAL"/>
    <property type="match status" value="1"/>
</dbReference>
<evidence type="ECO:0000313" key="10">
    <source>
        <dbReference type="EMBL" id="ODV62752.1"/>
    </source>
</evidence>
<comment type="similarity">
    <text evidence="2">Belongs to the COX20 family.</text>
</comment>
<evidence type="ECO:0000256" key="3">
    <source>
        <dbReference type="ARBA" id="ARBA00017689"/>
    </source>
</evidence>
<name>A0A1D2VMC0_9ASCO</name>
<keyword evidence="5" id="KW-0999">Mitochondrion inner membrane</keyword>